<dbReference type="NCBIfam" id="TIGR00553">
    <property type="entry name" value="pabB"/>
    <property type="match status" value="1"/>
</dbReference>
<dbReference type="AlphaFoldDB" id="A0A1Q2SPT8"/>
<keyword evidence="6" id="KW-1185">Reference proteome</keyword>
<evidence type="ECO:0000256" key="2">
    <source>
        <dbReference type="ARBA" id="ARBA00022679"/>
    </source>
</evidence>
<sequence>MQTHPLYAELPYSEDSVPLFEAVRLDPWPIFLDSGWPTNSLGRFDIIAADPFVTLKTTELETTICKRGHTFSSIDNPFTLLRSELYRYRNQKTPFSTHELPMIGGAMGYFSYDLVRYFEKLPTLALDRENMPEMAIGIYDWVIIVDHHQQRCFLVGQGYDAKTRERWEALKHHLRQVRCSPPQTPFHLSSQIISNLDRQDYHQAFTHIQCYIREGDCYQVNLSQRFEAFAQGDPWALYRRLRLVNGAPFSAYFTIPEGTILSTSPERFLQVDATGTVETRPIKGTRPRSANSLADQQLALELQHSPKDRAENVMIVDLLRNDLGRVCTPGTIHVPSLCTIESFATVHHLVSTIRGQLAPKQDSLALLQACFPGGSVTGVPKIRAMEIIEELEPHRRGIYCGSLGYLDFEGKMDTNIAIRTLVHNQGCLRFWAGGGIVADSMEEDEYQETLTKAAAILSTLTEYTRLTHHPTRFSCLG</sequence>
<dbReference type="EC" id="2.6.1.85" evidence="1"/>
<name>A0A1Q2SPT8_9GAMM</name>
<dbReference type="EMBL" id="AP014836">
    <property type="protein sequence ID" value="BAW81131.1"/>
    <property type="molecule type" value="Genomic_DNA"/>
</dbReference>
<dbReference type="Pfam" id="PF00425">
    <property type="entry name" value="Chorismate_bind"/>
    <property type="match status" value="1"/>
</dbReference>
<dbReference type="Proteomes" id="UP000243679">
    <property type="component" value="Chromosome"/>
</dbReference>
<organism evidence="5 6">
    <name type="scientific">Candidatus Nitrosoglobus terrae</name>
    <dbReference type="NCBI Taxonomy" id="1630141"/>
    <lineage>
        <taxon>Bacteria</taxon>
        <taxon>Pseudomonadati</taxon>
        <taxon>Pseudomonadota</taxon>
        <taxon>Gammaproteobacteria</taxon>
        <taxon>Chromatiales</taxon>
        <taxon>Chromatiaceae</taxon>
        <taxon>Candidatus Nitrosoglobus</taxon>
    </lineage>
</organism>
<dbReference type="InterPro" id="IPR005802">
    <property type="entry name" value="ADC_synth_comp_1"/>
</dbReference>
<dbReference type="GO" id="GO:0000162">
    <property type="term" value="P:L-tryptophan biosynthetic process"/>
    <property type="evidence" value="ECO:0007669"/>
    <property type="project" value="TreeGrafter"/>
</dbReference>
<gene>
    <name evidence="5" type="ORF">TAO_1761</name>
</gene>
<dbReference type="KEGG" id="ntt:TAO_1761"/>
<proteinExistence type="predicted"/>
<dbReference type="Gene3D" id="3.60.120.10">
    <property type="entry name" value="Anthranilate synthase"/>
    <property type="match status" value="1"/>
</dbReference>
<protein>
    <recommendedName>
        <fullName evidence="1">aminodeoxychorismate synthase</fullName>
        <ecNumber evidence="1">2.6.1.85</ecNumber>
    </recommendedName>
</protein>
<dbReference type="InterPro" id="IPR005801">
    <property type="entry name" value="ADC_synthase"/>
</dbReference>
<dbReference type="InterPro" id="IPR019999">
    <property type="entry name" value="Anth_synth_I-like"/>
</dbReference>
<dbReference type="SUPFAM" id="SSF56322">
    <property type="entry name" value="ADC synthase"/>
    <property type="match status" value="1"/>
</dbReference>
<accession>A0A1Q2SPT8</accession>
<dbReference type="PANTHER" id="PTHR11236:SF50">
    <property type="entry name" value="AMINODEOXYCHORISMATE SYNTHASE COMPONENT 1"/>
    <property type="match status" value="1"/>
</dbReference>
<dbReference type="RefSeq" id="WP_096527601.1">
    <property type="nucleotide sequence ID" value="NZ_AP014836.1"/>
</dbReference>
<dbReference type="PRINTS" id="PR00095">
    <property type="entry name" value="ANTSNTHASEI"/>
</dbReference>
<dbReference type="GO" id="GO:0046820">
    <property type="term" value="F:4-amino-4-deoxychorismate synthase activity"/>
    <property type="evidence" value="ECO:0007669"/>
    <property type="project" value="UniProtKB-EC"/>
</dbReference>
<evidence type="ECO:0000256" key="1">
    <source>
        <dbReference type="ARBA" id="ARBA00013139"/>
    </source>
</evidence>
<reference evidence="5 6" key="1">
    <citation type="journal article" date="2017" name="ISME J.">
        <title>An acid-tolerant ammonia-oxidizing ?-proteobacterium from soil.</title>
        <authorList>
            <person name="Hayatsu M."/>
            <person name="Tago K."/>
            <person name="Uchiyama I."/>
            <person name="Toyoda A."/>
            <person name="Wang Y."/>
            <person name="Shimomura Y."/>
            <person name="Okubo T."/>
            <person name="Kurisu F."/>
            <person name="Hirono Y."/>
            <person name="Nonaka K."/>
            <person name="Akiyama H."/>
            <person name="Itoh T."/>
            <person name="Takami H."/>
        </authorList>
    </citation>
    <scope>NUCLEOTIDE SEQUENCE [LARGE SCALE GENOMIC DNA]</scope>
    <source>
        <strain evidence="5 6">TAO100</strain>
    </source>
</reference>
<evidence type="ECO:0000313" key="5">
    <source>
        <dbReference type="EMBL" id="BAW81131.1"/>
    </source>
</evidence>
<dbReference type="PANTHER" id="PTHR11236">
    <property type="entry name" value="AMINOBENZOATE/ANTHRANILATE SYNTHASE"/>
    <property type="match status" value="1"/>
</dbReference>
<evidence type="ECO:0000259" key="4">
    <source>
        <dbReference type="Pfam" id="PF04715"/>
    </source>
</evidence>
<dbReference type="InterPro" id="IPR006805">
    <property type="entry name" value="Anth_synth_I_N"/>
</dbReference>
<evidence type="ECO:0000313" key="6">
    <source>
        <dbReference type="Proteomes" id="UP000243679"/>
    </source>
</evidence>
<dbReference type="OrthoDB" id="9803598at2"/>
<dbReference type="GO" id="GO:0009396">
    <property type="term" value="P:folic acid-containing compound biosynthetic process"/>
    <property type="evidence" value="ECO:0007669"/>
    <property type="project" value="InterPro"/>
</dbReference>
<feature type="domain" description="Chorismate-utilising enzyme C-terminal" evidence="3">
    <location>
        <begin position="198"/>
        <end position="452"/>
    </location>
</feature>
<feature type="domain" description="Anthranilate synthase component I N-terminal" evidence="4">
    <location>
        <begin position="17"/>
        <end position="154"/>
    </location>
</feature>
<dbReference type="InterPro" id="IPR015890">
    <property type="entry name" value="Chorismate_C"/>
</dbReference>
<dbReference type="Pfam" id="PF04715">
    <property type="entry name" value="Anth_synt_I_N"/>
    <property type="match status" value="1"/>
</dbReference>
<keyword evidence="2" id="KW-0808">Transferase</keyword>
<evidence type="ECO:0000259" key="3">
    <source>
        <dbReference type="Pfam" id="PF00425"/>
    </source>
</evidence>